<comment type="caution">
    <text evidence="2">The sequence shown here is derived from an EMBL/GenBank/DDBJ whole genome shotgun (WGS) entry which is preliminary data.</text>
</comment>
<gene>
    <name evidence="2" type="ORF">RM649_20185</name>
</gene>
<dbReference type="EMBL" id="JAVREX010000008">
    <property type="protein sequence ID" value="MDT0429952.1"/>
    <property type="molecule type" value="Genomic_DNA"/>
</dbReference>
<keyword evidence="3" id="KW-1185">Reference proteome</keyword>
<evidence type="ECO:0000313" key="2">
    <source>
        <dbReference type="EMBL" id="MDT0429952.1"/>
    </source>
</evidence>
<evidence type="ECO:0000313" key="3">
    <source>
        <dbReference type="Proteomes" id="UP001183777"/>
    </source>
</evidence>
<dbReference type="Proteomes" id="UP001183777">
    <property type="component" value="Unassembled WGS sequence"/>
</dbReference>
<organism evidence="2 3">
    <name type="scientific">Streptomyces salyersiae</name>
    <dbReference type="NCBI Taxonomy" id="3075530"/>
    <lineage>
        <taxon>Bacteria</taxon>
        <taxon>Bacillati</taxon>
        <taxon>Actinomycetota</taxon>
        <taxon>Actinomycetes</taxon>
        <taxon>Kitasatosporales</taxon>
        <taxon>Streptomycetaceae</taxon>
        <taxon>Streptomyces</taxon>
    </lineage>
</organism>
<proteinExistence type="predicted"/>
<name>A0ABU2RM56_9ACTN</name>
<evidence type="ECO:0000256" key="1">
    <source>
        <dbReference type="SAM" id="MobiDB-lite"/>
    </source>
</evidence>
<feature type="compositionally biased region" description="Low complexity" evidence="1">
    <location>
        <begin position="55"/>
        <end position="65"/>
    </location>
</feature>
<dbReference type="RefSeq" id="WP_200694020.1">
    <property type="nucleotide sequence ID" value="NZ_JAVREX010000008.1"/>
</dbReference>
<sequence length="75" mass="7413">MTAGFALGFGAMGAAMPRLPTASVLSATPPPGREGVSVMPLVIVAVVVSHVLVSRSERPSAPARRAGSDVKGSGA</sequence>
<protein>
    <submittedName>
        <fullName evidence="2">Uncharacterized protein</fullName>
    </submittedName>
</protein>
<feature type="region of interest" description="Disordered" evidence="1">
    <location>
        <begin position="55"/>
        <end position="75"/>
    </location>
</feature>
<accession>A0ABU2RM56</accession>
<reference evidence="3" key="1">
    <citation type="submission" date="2023-07" db="EMBL/GenBank/DDBJ databases">
        <title>30 novel species of actinomycetes from the DSMZ collection.</title>
        <authorList>
            <person name="Nouioui I."/>
        </authorList>
    </citation>
    <scope>NUCLEOTIDE SEQUENCE [LARGE SCALE GENOMIC DNA]</scope>
    <source>
        <strain evidence="3">DSM 41770</strain>
    </source>
</reference>